<evidence type="ECO:0000256" key="7">
    <source>
        <dbReference type="ARBA" id="ARBA00022683"/>
    </source>
</evidence>
<evidence type="ECO:0000259" key="9">
    <source>
        <dbReference type="PROSITE" id="PS51096"/>
    </source>
</evidence>
<dbReference type="GO" id="GO:0009401">
    <property type="term" value="P:phosphoenolpyruvate-dependent sugar phosphotransferase system"/>
    <property type="evidence" value="ECO:0007669"/>
    <property type="project" value="UniProtKB-KW"/>
</dbReference>
<dbReference type="GO" id="GO:0016301">
    <property type="term" value="F:kinase activity"/>
    <property type="evidence" value="ECO:0007669"/>
    <property type="project" value="UniProtKB-KW"/>
</dbReference>
<keyword evidence="8" id="KW-0418">Kinase</keyword>
<dbReference type="GO" id="GO:0005737">
    <property type="term" value="C:cytoplasm"/>
    <property type="evidence" value="ECO:0007669"/>
    <property type="project" value="UniProtKB-SubCell"/>
</dbReference>
<dbReference type="EMBL" id="VTPS01000005">
    <property type="protein sequence ID" value="TZE82567.1"/>
    <property type="molecule type" value="Genomic_DNA"/>
</dbReference>
<evidence type="ECO:0000256" key="3">
    <source>
        <dbReference type="ARBA" id="ARBA00022490"/>
    </source>
</evidence>
<accession>A0A5D8QDV6</accession>
<sequence length="142" mass="15469">MEVSKVTRIIIATHGKLAQELANAAEMICGRQEELITISFMPSDGIEDLTSRLYKALDGLEDEAIIFTDVFGGSPFNAASVVSLKTQGLYHVTGVNLPMLLEVLTTREGHTAEELVEICIKAGKDGVIDTRGLFSRGNERCR</sequence>
<dbReference type="PROSITE" id="PS51096">
    <property type="entry name" value="PTS_EIIA_TYPE_4"/>
    <property type="match status" value="1"/>
</dbReference>
<dbReference type="SUPFAM" id="SSF53062">
    <property type="entry name" value="PTS system fructose IIA component-like"/>
    <property type="match status" value="1"/>
</dbReference>
<evidence type="ECO:0000256" key="5">
    <source>
        <dbReference type="ARBA" id="ARBA00022597"/>
    </source>
</evidence>
<evidence type="ECO:0000313" key="11">
    <source>
        <dbReference type="Proteomes" id="UP000322976"/>
    </source>
</evidence>
<dbReference type="Gene3D" id="3.40.50.510">
    <property type="entry name" value="Phosphotransferase system, mannose-type IIA component"/>
    <property type="match status" value="1"/>
</dbReference>
<evidence type="ECO:0000256" key="1">
    <source>
        <dbReference type="ARBA" id="ARBA00004496"/>
    </source>
</evidence>
<dbReference type="CDD" id="cd00006">
    <property type="entry name" value="PTS_IIA_man"/>
    <property type="match status" value="1"/>
</dbReference>
<gene>
    <name evidence="10" type="ORF">FWJ32_04625</name>
</gene>
<keyword evidence="3" id="KW-0963">Cytoplasm</keyword>
<dbReference type="PANTHER" id="PTHR33799:SF1">
    <property type="entry name" value="PTS SYSTEM MANNOSE-SPECIFIC EIIAB COMPONENT-RELATED"/>
    <property type="match status" value="1"/>
</dbReference>
<protein>
    <submittedName>
        <fullName evidence="10">PTS sugar transporter subunit IIA</fullName>
    </submittedName>
</protein>
<keyword evidence="4" id="KW-0597">Phosphoprotein</keyword>
<dbReference type="GO" id="GO:0016020">
    <property type="term" value="C:membrane"/>
    <property type="evidence" value="ECO:0007669"/>
    <property type="project" value="InterPro"/>
</dbReference>
<organism evidence="10 11">
    <name type="scientific">Calorimonas adulescens</name>
    <dbReference type="NCBI Taxonomy" id="2606906"/>
    <lineage>
        <taxon>Bacteria</taxon>
        <taxon>Bacillati</taxon>
        <taxon>Bacillota</taxon>
        <taxon>Clostridia</taxon>
        <taxon>Thermoanaerobacterales</taxon>
        <taxon>Thermoanaerobacteraceae</taxon>
        <taxon>Calorimonas</taxon>
    </lineage>
</organism>
<evidence type="ECO:0000256" key="8">
    <source>
        <dbReference type="ARBA" id="ARBA00022777"/>
    </source>
</evidence>
<comment type="caution">
    <text evidence="10">The sequence shown here is derived from an EMBL/GenBank/DDBJ whole genome shotgun (WGS) entry which is preliminary data.</text>
</comment>
<proteinExistence type="predicted"/>
<dbReference type="Pfam" id="PF03610">
    <property type="entry name" value="EIIA-man"/>
    <property type="match status" value="1"/>
</dbReference>
<keyword evidence="5 10" id="KW-0762">Sugar transport</keyword>
<evidence type="ECO:0000256" key="2">
    <source>
        <dbReference type="ARBA" id="ARBA00022448"/>
    </source>
</evidence>
<evidence type="ECO:0000256" key="6">
    <source>
        <dbReference type="ARBA" id="ARBA00022679"/>
    </source>
</evidence>
<keyword evidence="6" id="KW-0808">Transferase</keyword>
<comment type="subcellular location">
    <subcellularLocation>
        <location evidence="1">Cytoplasm</location>
    </subcellularLocation>
</comment>
<dbReference type="InterPro" id="IPR004701">
    <property type="entry name" value="PTS_EIIA_man-typ"/>
</dbReference>
<dbReference type="NCBIfam" id="TIGR00824">
    <property type="entry name" value="EIIA-man"/>
    <property type="match status" value="1"/>
</dbReference>
<feature type="domain" description="PTS EIIA type-4" evidence="9">
    <location>
        <begin position="6"/>
        <end position="127"/>
    </location>
</feature>
<keyword evidence="11" id="KW-1185">Reference proteome</keyword>
<keyword evidence="2" id="KW-0813">Transport</keyword>
<dbReference type="InterPro" id="IPR051471">
    <property type="entry name" value="Bacterial_PTS_sugar_comp"/>
</dbReference>
<reference evidence="10 11" key="1">
    <citation type="submission" date="2019-08" db="EMBL/GenBank/DDBJ databases">
        <title>Calorimonas adulescens gen. nov., sp. nov., an anaerobic thermophilic bacterium from Sakhalin hot spring.</title>
        <authorList>
            <person name="Khomyakova M.A."/>
            <person name="Merkel A.Y."/>
            <person name="Novikov A."/>
            <person name="Bonch-Osmolovskaya E.A."/>
            <person name="Slobodkin A.I."/>
        </authorList>
    </citation>
    <scope>NUCLEOTIDE SEQUENCE [LARGE SCALE GENOMIC DNA]</scope>
    <source>
        <strain evidence="10 11">A05MB</strain>
    </source>
</reference>
<dbReference type="InterPro" id="IPR036662">
    <property type="entry name" value="PTS_EIIA_man-typ_sf"/>
</dbReference>
<name>A0A5D8QDV6_9THEO</name>
<dbReference type="InterPro" id="IPR013789">
    <property type="entry name" value="PTS_EIIA_man"/>
</dbReference>
<dbReference type="InterPro" id="IPR033887">
    <property type="entry name" value="PTS_IIA_man"/>
</dbReference>
<dbReference type="Proteomes" id="UP000322976">
    <property type="component" value="Unassembled WGS sequence"/>
</dbReference>
<keyword evidence="7" id="KW-0598">Phosphotransferase system</keyword>
<dbReference type="PANTHER" id="PTHR33799">
    <property type="entry name" value="PTS PERMEASE-RELATED-RELATED"/>
    <property type="match status" value="1"/>
</dbReference>
<evidence type="ECO:0000313" key="10">
    <source>
        <dbReference type="EMBL" id="TZE82567.1"/>
    </source>
</evidence>
<dbReference type="GO" id="GO:0016773">
    <property type="term" value="F:phosphotransferase activity, alcohol group as acceptor"/>
    <property type="evidence" value="ECO:0007669"/>
    <property type="project" value="InterPro"/>
</dbReference>
<dbReference type="AlphaFoldDB" id="A0A5D8QDV6"/>
<evidence type="ECO:0000256" key="4">
    <source>
        <dbReference type="ARBA" id="ARBA00022553"/>
    </source>
</evidence>